<feature type="compositionally biased region" description="Polar residues" evidence="1">
    <location>
        <begin position="115"/>
        <end position="130"/>
    </location>
</feature>
<evidence type="ECO:0000313" key="4">
    <source>
        <dbReference type="Proteomes" id="UP000191285"/>
    </source>
</evidence>
<protein>
    <recommendedName>
        <fullName evidence="2">Subtelomeric hrmA-associated cluster protein AFUB-079030/YDR124W-like helical bundle domain-containing protein</fullName>
    </recommendedName>
</protein>
<feature type="compositionally biased region" description="Polar residues" evidence="1">
    <location>
        <begin position="429"/>
        <end position="439"/>
    </location>
</feature>
<gene>
    <name evidence="3" type="ORF">PENSTE_c018G07448</name>
</gene>
<feature type="region of interest" description="Disordered" evidence="1">
    <location>
        <begin position="69"/>
        <end position="168"/>
    </location>
</feature>
<feature type="domain" description="Subtelomeric hrmA-associated cluster protein AFUB-079030/YDR124W-like helical bundle" evidence="2">
    <location>
        <begin position="175"/>
        <end position="308"/>
    </location>
</feature>
<feature type="compositionally biased region" description="Polar residues" evidence="1">
    <location>
        <begin position="388"/>
        <end position="400"/>
    </location>
</feature>
<dbReference type="Pfam" id="PF11001">
    <property type="entry name" value="AFUB_07903_YDR124W_hel"/>
    <property type="match status" value="1"/>
</dbReference>
<dbReference type="EMBL" id="MLKD01000018">
    <property type="protein sequence ID" value="OQE18268.1"/>
    <property type="molecule type" value="Genomic_DNA"/>
</dbReference>
<evidence type="ECO:0000256" key="1">
    <source>
        <dbReference type="SAM" id="MobiDB-lite"/>
    </source>
</evidence>
<dbReference type="AlphaFoldDB" id="A0A1V6SWB0"/>
<evidence type="ECO:0000259" key="2">
    <source>
        <dbReference type="Pfam" id="PF11001"/>
    </source>
</evidence>
<name>A0A1V6SWB0_9EURO</name>
<feature type="compositionally biased region" description="Polar residues" evidence="1">
    <location>
        <begin position="1"/>
        <end position="20"/>
    </location>
</feature>
<feature type="region of interest" description="Disordered" evidence="1">
    <location>
        <begin position="1"/>
        <end position="26"/>
    </location>
</feature>
<feature type="compositionally biased region" description="Basic and acidic residues" evidence="1">
    <location>
        <begin position="337"/>
        <end position="346"/>
    </location>
</feature>
<comment type="caution">
    <text evidence="3">The sequence shown here is derived from an EMBL/GenBank/DDBJ whole genome shotgun (WGS) entry which is preliminary data.</text>
</comment>
<dbReference type="InterPro" id="IPR021264">
    <property type="entry name" value="AFUB_079030/YDR124W-like"/>
</dbReference>
<reference evidence="4" key="1">
    <citation type="journal article" date="2017" name="Nat. Microbiol.">
        <title>Global analysis of biosynthetic gene clusters reveals vast potential of secondary metabolite production in Penicillium species.</title>
        <authorList>
            <person name="Nielsen J.C."/>
            <person name="Grijseels S."/>
            <person name="Prigent S."/>
            <person name="Ji B."/>
            <person name="Dainat J."/>
            <person name="Nielsen K.F."/>
            <person name="Frisvad J.C."/>
            <person name="Workman M."/>
            <person name="Nielsen J."/>
        </authorList>
    </citation>
    <scope>NUCLEOTIDE SEQUENCE [LARGE SCALE GENOMIC DNA]</scope>
    <source>
        <strain evidence="4">IBT 24891</strain>
    </source>
</reference>
<dbReference type="PANTHER" id="PTHR36102:SF1">
    <property type="entry name" value="YDR124W-LIKE HELICAL BUNDLE DOMAIN-CONTAINING PROTEIN"/>
    <property type="match status" value="1"/>
</dbReference>
<feature type="region of interest" description="Disordered" evidence="1">
    <location>
        <begin position="337"/>
        <end position="439"/>
    </location>
</feature>
<dbReference type="InterPro" id="IPR047092">
    <property type="entry name" value="AFUB_07903/YDR124W-like_hel"/>
</dbReference>
<evidence type="ECO:0000313" key="3">
    <source>
        <dbReference type="EMBL" id="OQE18268.1"/>
    </source>
</evidence>
<dbReference type="OrthoDB" id="5338458at2759"/>
<sequence length="503" mass="56196">MANPAQNPTSMSSQNQQSSPEELEYPHFALIYIDRQGNLRHQSSQSIANSRETILSPLVTDEFLRAVQRSSGTAPSHSQLEPGVSPAFHQANGQIPVPTQIANSPSSSLERRAPQAQSEPSMTRRPSIQPTMWPAPQGPGAWSHWSGQTPTPRPQEKPWGREPSMRSNQKAFISIRDKEFLGRYYEKIFQNLQQTNCRVLAKAYVKLVEPRKQVNYPYNGRKIVAGKTQQLDPDETKPPWWPTGVSHREPDHLPKAERIRLLVHILCKLPTSYGITARKLKAADQPIRRQIEPVERLEILDEAYQVREEEEKFLDGVTDGKAMISISRSNLPDKAEALVSRGEQKQKPAPIEESPKPEPKTETLPIIGGSSRANPPQPIFVAGRDLPPNSQLTPSPTQYIHQDLPIHPGFDHTPASNSPQVKRKRQDSGSDVPSTLSPTTSGMGYYSPIFVGSQPFMTEPYVDLQGLAAQGVPLQNMPHGHPVPEHFPEPGTENFGFPYYYNN</sequence>
<dbReference type="STRING" id="303698.A0A1V6SWB0"/>
<proteinExistence type="predicted"/>
<dbReference type="PANTHER" id="PTHR36102">
    <property type="entry name" value="CHROMOSOME 10, WHOLE GENOME SHOTGUN SEQUENCE"/>
    <property type="match status" value="1"/>
</dbReference>
<keyword evidence="4" id="KW-1185">Reference proteome</keyword>
<feature type="compositionally biased region" description="Basic and acidic residues" evidence="1">
    <location>
        <begin position="154"/>
        <end position="164"/>
    </location>
</feature>
<dbReference type="Proteomes" id="UP000191285">
    <property type="component" value="Unassembled WGS sequence"/>
</dbReference>
<organism evidence="3 4">
    <name type="scientific">Penicillium steckii</name>
    <dbReference type="NCBI Taxonomy" id="303698"/>
    <lineage>
        <taxon>Eukaryota</taxon>
        <taxon>Fungi</taxon>
        <taxon>Dikarya</taxon>
        <taxon>Ascomycota</taxon>
        <taxon>Pezizomycotina</taxon>
        <taxon>Eurotiomycetes</taxon>
        <taxon>Eurotiomycetidae</taxon>
        <taxon>Eurotiales</taxon>
        <taxon>Aspergillaceae</taxon>
        <taxon>Penicillium</taxon>
    </lineage>
</organism>
<accession>A0A1V6SWB0</accession>
<feature type="compositionally biased region" description="Polar residues" evidence="1">
    <location>
        <begin position="69"/>
        <end position="79"/>
    </location>
</feature>